<keyword evidence="1" id="KW-0997">Cell inner membrane</keyword>
<comment type="subcellular location">
    <subcellularLocation>
        <location evidence="1">Cell inner membrane</location>
        <topology evidence="1">Multi-pass membrane protein</topology>
    </subcellularLocation>
</comment>
<keyword evidence="1" id="KW-0739">Sodium transport</keyword>
<dbReference type="GO" id="GO:0015813">
    <property type="term" value="P:L-glutamate transmembrane transport"/>
    <property type="evidence" value="ECO:0007669"/>
    <property type="project" value="UniProtKB-UniRule"/>
</dbReference>
<dbReference type="PANTHER" id="PTHR36178:SF1">
    <property type="entry name" value="SODIUM_GLUTAMATE SYMPORTER"/>
    <property type="match status" value="1"/>
</dbReference>
<dbReference type="Proteomes" id="UP000009100">
    <property type="component" value="Chromosome 1"/>
</dbReference>
<keyword evidence="1" id="KW-0915">Sodium</keyword>
<name>B7VP06_VIBA3</name>
<dbReference type="InterPro" id="IPR004445">
    <property type="entry name" value="GltS"/>
</dbReference>
<proteinExistence type="inferred from homology"/>
<feature type="transmembrane region" description="Helical" evidence="1">
    <location>
        <begin position="45"/>
        <end position="64"/>
    </location>
</feature>
<dbReference type="GO" id="GO:0005886">
    <property type="term" value="C:plasma membrane"/>
    <property type="evidence" value="ECO:0007669"/>
    <property type="project" value="UniProtKB-SubCell"/>
</dbReference>
<dbReference type="HOGENOM" id="CLU_040907_0_0_6"/>
<dbReference type="KEGG" id="vsp:VS_1570"/>
<feature type="transmembrane region" description="Helical" evidence="1">
    <location>
        <begin position="287"/>
        <end position="310"/>
    </location>
</feature>
<dbReference type="EMBL" id="FM954972">
    <property type="protein sequence ID" value="CAV18738.1"/>
    <property type="molecule type" value="Genomic_DNA"/>
</dbReference>
<evidence type="ECO:0000256" key="2">
    <source>
        <dbReference type="NCBIfam" id="TIGR00210"/>
    </source>
</evidence>
<dbReference type="GO" id="GO:0015501">
    <property type="term" value="F:glutamate:sodium symporter activity"/>
    <property type="evidence" value="ECO:0007669"/>
    <property type="project" value="UniProtKB-UniRule"/>
</dbReference>
<keyword evidence="1" id="KW-1003">Cell membrane</keyword>
<accession>B7VP06</accession>
<reference evidence="3 4" key="1">
    <citation type="submission" date="2009-02" db="EMBL/GenBank/DDBJ databases">
        <title>Vibrio splendidus str. LGP32 complete genome.</title>
        <authorList>
            <person name="Mazel D."/>
            <person name="Le Roux F."/>
        </authorList>
    </citation>
    <scope>NUCLEOTIDE SEQUENCE [LARGE SCALE GENOMIC DNA]</scope>
    <source>
        <strain evidence="3 4">LGP32</strain>
    </source>
</reference>
<evidence type="ECO:0000313" key="4">
    <source>
        <dbReference type="Proteomes" id="UP000009100"/>
    </source>
</evidence>
<feature type="transmembrane region" description="Helical" evidence="1">
    <location>
        <begin position="100"/>
        <end position="125"/>
    </location>
</feature>
<feature type="transmembrane region" description="Helical" evidence="1">
    <location>
        <begin position="380"/>
        <end position="404"/>
    </location>
</feature>
<comment type="similarity">
    <text evidence="1">Belongs to the glutamate:Na(+) symporter (ESS) (TC 2.A.27) family.</text>
</comment>
<keyword evidence="1" id="KW-0813">Transport</keyword>
<sequence>MEFENNILHLGSFFAVTMGIVVLFIGRRLNQVIGFLKEFSIPEPVSGGILASLLFAVLYATTSIEVQFDLFARDVLLVYFFTTIGINSSLKDLFKGGKPLVILLSITIFFMIMQNIVGISVASMFGLEPVFGLLSGSISLIGGHGTAIAWAPKVAGEFGLESAMEIGIASATFGLILASLMGGPIAKFLIKRHNLKPTDEQSNSIDSNAKKQHQALTSFQFLDAVLAIHICVIVGALLNELISQTGLQLPLFVSCLFAGIVITNVMPDSYPRISGAKWPTRSPAIDLIAEISLGTFLAMSLMSMQLWTLIDLAGPIFAILAMQLLLAVIINIFIVFPSMGKTYDAAVVCAGFGGISLGSTPTAMANMSAVSQKYGHSAQAFIIVPLVCAFFIDLANALIIPYFMRMM</sequence>
<dbReference type="PATRIC" id="fig|575788.5.peg.2867"/>
<organism evidence="3 4">
    <name type="scientific">Vibrio atlanticus (strain LGP32)</name>
    <name type="common">Vibrio splendidus (strain Mel32)</name>
    <dbReference type="NCBI Taxonomy" id="575788"/>
    <lineage>
        <taxon>Bacteria</taxon>
        <taxon>Pseudomonadati</taxon>
        <taxon>Pseudomonadota</taxon>
        <taxon>Gammaproteobacteria</taxon>
        <taxon>Vibrionales</taxon>
        <taxon>Vibrionaceae</taxon>
        <taxon>Vibrio</taxon>
    </lineage>
</organism>
<feature type="transmembrane region" description="Helical" evidence="1">
    <location>
        <begin position="316"/>
        <end position="336"/>
    </location>
</feature>
<dbReference type="HAMAP" id="MF_02062">
    <property type="entry name" value="GltS"/>
    <property type="match status" value="1"/>
</dbReference>
<dbReference type="eggNOG" id="COG0786">
    <property type="taxonomic scope" value="Bacteria"/>
</dbReference>
<evidence type="ECO:0000313" key="3">
    <source>
        <dbReference type="EMBL" id="CAV18738.1"/>
    </source>
</evidence>
<gene>
    <name evidence="1" type="primary">gltS</name>
    <name evidence="3" type="ordered locus">VS_1570</name>
</gene>
<dbReference type="PANTHER" id="PTHR36178">
    <property type="entry name" value="SLR0625 PROTEIN"/>
    <property type="match status" value="1"/>
</dbReference>
<feature type="transmembrane region" description="Helical" evidence="1">
    <location>
        <begin position="70"/>
        <end position="88"/>
    </location>
</feature>
<keyword evidence="1" id="KW-0472">Membrane</keyword>
<protein>
    <recommendedName>
        <fullName evidence="1 2">Sodium/glutamate symporter</fullName>
    </recommendedName>
</protein>
<keyword evidence="1" id="KW-0406">Ion transport</keyword>
<feature type="transmembrane region" description="Helical" evidence="1">
    <location>
        <begin position="248"/>
        <end position="266"/>
    </location>
</feature>
<keyword evidence="1" id="KW-0812">Transmembrane</keyword>
<feature type="transmembrane region" description="Helical" evidence="1">
    <location>
        <begin position="6"/>
        <end position="25"/>
    </location>
</feature>
<feature type="transmembrane region" description="Helical" evidence="1">
    <location>
        <begin position="221"/>
        <end position="242"/>
    </location>
</feature>
<comment type="function">
    <text evidence="1">Catalyzes the sodium-dependent transport of glutamate.</text>
</comment>
<evidence type="ECO:0000256" key="1">
    <source>
        <dbReference type="HAMAP-Rule" id="MF_02062"/>
    </source>
</evidence>
<feature type="transmembrane region" description="Helical" evidence="1">
    <location>
        <begin position="343"/>
        <end position="360"/>
    </location>
</feature>
<keyword evidence="1" id="KW-0029">Amino-acid transport</keyword>
<keyword evidence="1" id="KW-1133">Transmembrane helix</keyword>
<feature type="transmembrane region" description="Helical" evidence="1">
    <location>
        <begin position="166"/>
        <end position="186"/>
    </location>
</feature>
<keyword evidence="1" id="KW-0769">Symport</keyword>
<dbReference type="NCBIfam" id="TIGR00210">
    <property type="entry name" value="gltS"/>
    <property type="match status" value="1"/>
</dbReference>
<dbReference type="Pfam" id="PF03616">
    <property type="entry name" value="Glt_symporter"/>
    <property type="match status" value="1"/>
</dbReference>
<dbReference type="AlphaFoldDB" id="B7VP06"/>
<dbReference type="STRING" id="575788.VS_1570"/>